<comment type="caution">
    <text evidence="5">The sequence shown here is derived from an EMBL/GenBank/DDBJ whole genome shotgun (WGS) entry which is preliminary data.</text>
</comment>
<feature type="region of interest" description="Disordered" evidence="3">
    <location>
        <begin position="155"/>
        <end position="185"/>
    </location>
</feature>
<dbReference type="Pfam" id="PF00379">
    <property type="entry name" value="Chitin_bind_4"/>
    <property type="match status" value="1"/>
</dbReference>
<reference evidence="5 6" key="2">
    <citation type="submission" date="2019-01" db="EMBL/GenBank/DDBJ databases">
        <title>The decoding of complex shrimp genome reveals the adaptation for benthos swimmer, frequently molting mechanism and breeding impact on genome.</title>
        <authorList>
            <person name="Sun Y."/>
            <person name="Gao Y."/>
            <person name="Yu Y."/>
        </authorList>
    </citation>
    <scope>NUCLEOTIDE SEQUENCE [LARGE SCALE GENOMIC DNA]</scope>
    <source>
        <tissue evidence="5">Muscle</tissue>
    </source>
</reference>
<feature type="compositionally biased region" description="Pro residues" evidence="3">
    <location>
        <begin position="164"/>
        <end position="175"/>
    </location>
</feature>
<dbReference type="EMBL" id="QCYY01002224">
    <property type="protein sequence ID" value="ROT71943.1"/>
    <property type="molecule type" value="Genomic_DNA"/>
</dbReference>
<dbReference type="InterPro" id="IPR000618">
    <property type="entry name" value="Insect_cuticle"/>
</dbReference>
<feature type="region of interest" description="Disordered" evidence="3">
    <location>
        <begin position="1"/>
        <end position="53"/>
    </location>
</feature>
<sequence>MQGDADGRAAASGGRRAEQECAKGHARTPEKRGGRASLLLRRRRATPRRREGRRERPVILALLGAACAAPTFVVPYTGAVVGAPYAHAVAPVSYASQHHAQDELGQVNYGFAHAGQAKNEVRDAFGNVAGAYSYVDADGKPVVVEYTAGVNGFQVKSNNLPGPTSRPPSTPPPPFPRRRRPAPVADTPEVTAAKLEFLQAYNAAAAAAAAAPDDEEEVMAEAAEAVTEAAEAVTEAAVEAAEEATDAPAEAAEEVPAEEVEAEETAEEAAPLVAPEPVMDTEEVALAKADRYSGYLSAVDGSLSPYYTNTLPFGAYGVHAVAAPVAAPRTWSPRGLPRRRLHALRRCLSGPDRLLPAMRVLYIIVSASSLN</sequence>
<dbReference type="PANTHER" id="PTHR10380:SF196">
    <property type="entry name" value="CUTICULAR PROTEIN 72EA"/>
    <property type="match status" value="1"/>
</dbReference>
<feature type="compositionally biased region" description="Basic and acidic residues" evidence="3">
    <location>
        <begin position="15"/>
        <end position="33"/>
    </location>
</feature>
<feature type="compositionally biased region" description="Low complexity" evidence="3">
    <location>
        <begin position="1"/>
        <end position="14"/>
    </location>
</feature>
<accession>A0A3R7M3J9</accession>
<evidence type="ECO:0000256" key="2">
    <source>
        <dbReference type="PROSITE-ProRule" id="PRU00497"/>
    </source>
</evidence>
<evidence type="ECO:0000256" key="4">
    <source>
        <dbReference type="SAM" id="Phobius"/>
    </source>
</evidence>
<feature type="transmembrane region" description="Helical" evidence="4">
    <location>
        <begin position="58"/>
        <end position="78"/>
    </location>
</feature>
<proteinExistence type="predicted"/>
<reference evidence="5 6" key="1">
    <citation type="submission" date="2018-04" db="EMBL/GenBank/DDBJ databases">
        <authorList>
            <person name="Zhang X."/>
            <person name="Yuan J."/>
            <person name="Li F."/>
            <person name="Xiang J."/>
        </authorList>
    </citation>
    <scope>NUCLEOTIDE SEQUENCE [LARGE SCALE GENOMIC DNA]</scope>
    <source>
        <tissue evidence="5">Muscle</tissue>
    </source>
</reference>
<keyword evidence="4" id="KW-0472">Membrane</keyword>
<keyword evidence="4" id="KW-0812">Transmembrane</keyword>
<dbReference type="Proteomes" id="UP000283509">
    <property type="component" value="Unassembled WGS sequence"/>
</dbReference>
<keyword evidence="1 2" id="KW-0193">Cuticle</keyword>
<protein>
    <recommendedName>
        <fullName evidence="7">Cuticle protein 6</fullName>
    </recommendedName>
</protein>
<dbReference type="InterPro" id="IPR031311">
    <property type="entry name" value="CHIT_BIND_RR_consensus"/>
</dbReference>
<dbReference type="InterPro" id="IPR050468">
    <property type="entry name" value="Cuticle_Struct_Prot"/>
</dbReference>
<keyword evidence="4" id="KW-1133">Transmembrane helix</keyword>
<evidence type="ECO:0000256" key="3">
    <source>
        <dbReference type="SAM" id="MobiDB-lite"/>
    </source>
</evidence>
<dbReference type="GO" id="GO:0062129">
    <property type="term" value="C:chitin-based extracellular matrix"/>
    <property type="evidence" value="ECO:0007669"/>
    <property type="project" value="TreeGrafter"/>
</dbReference>
<evidence type="ECO:0000313" key="6">
    <source>
        <dbReference type="Proteomes" id="UP000283509"/>
    </source>
</evidence>
<name>A0A3R7M3J9_PENVA</name>
<dbReference type="PANTHER" id="PTHR10380">
    <property type="entry name" value="CUTICLE PROTEIN"/>
    <property type="match status" value="1"/>
</dbReference>
<organism evidence="5 6">
    <name type="scientific">Penaeus vannamei</name>
    <name type="common">Whiteleg shrimp</name>
    <name type="synonym">Litopenaeus vannamei</name>
    <dbReference type="NCBI Taxonomy" id="6689"/>
    <lineage>
        <taxon>Eukaryota</taxon>
        <taxon>Metazoa</taxon>
        <taxon>Ecdysozoa</taxon>
        <taxon>Arthropoda</taxon>
        <taxon>Crustacea</taxon>
        <taxon>Multicrustacea</taxon>
        <taxon>Malacostraca</taxon>
        <taxon>Eumalacostraca</taxon>
        <taxon>Eucarida</taxon>
        <taxon>Decapoda</taxon>
        <taxon>Dendrobranchiata</taxon>
        <taxon>Penaeoidea</taxon>
        <taxon>Penaeidae</taxon>
        <taxon>Penaeus</taxon>
    </lineage>
</organism>
<evidence type="ECO:0000256" key="1">
    <source>
        <dbReference type="ARBA" id="ARBA00022460"/>
    </source>
</evidence>
<dbReference type="PROSITE" id="PS00233">
    <property type="entry name" value="CHIT_BIND_RR_1"/>
    <property type="match status" value="1"/>
</dbReference>
<gene>
    <name evidence="5" type="ORF">C7M84_009680</name>
</gene>
<evidence type="ECO:0000313" key="5">
    <source>
        <dbReference type="EMBL" id="ROT71943.1"/>
    </source>
</evidence>
<dbReference type="PROSITE" id="PS51155">
    <property type="entry name" value="CHIT_BIND_RR_2"/>
    <property type="match status" value="1"/>
</dbReference>
<keyword evidence="6" id="KW-1185">Reference proteome</keyword>
<dbReference type="GO" id="GO:0008010">
    <property type="term" value="F:structural constituent of chitin-based larval cuticle"/>
    <property type="evidence" value="ECO:0007669"/>
    <property type="project" value="TreeGrafter"/>
</dbReference>
<dbReference type="AlphaFoldDB" id="A0A3R7M3J9"/>
<dbReference type="OrthoDB" id="6377716at2759"/>
<evidence type="ECO:0008006" key="7">
    <source>
        <dbReference type="Google" id="ProtNLM"/>
    </source>
</evidence>